<dbReference type="Gene3D" id="1.10.10.2830">
    <property type="match status" value="1"/>
</dbReference>
<dbReference type="PANTHER" id="PTHR33375:SF1">
    <property type="entry name" value="CHROMOSOME-PARTITIONING PROTEIN PARB-RELATED"/>
    <property type="match status" value="1"/>
</dbReference>
<dbReference type="Pfam" id="PF02195">
    <property type="entry name" value="ParB_N"/>
    <property type="match status" value="1"/>
</dbReference>
<evidence type="ECO:0000259" key="4">
    <source>
        <dbReference type="SMART" id="SM00470"/>
    </source>
</evidence>
<dbReference type="GO" id="GO:0003677">
    <property type="term" value="F:DNA binding"/>
    <property type="evidence" value="ECO:0007669"/>
    <property type="project" value="UniProtKB-KW"/>
</dbReference>
<reference evidence="5" key="1">
    <citation type="submission" date="2018-05" db="EMBL/GenBank/DDBJ databases">
        <authorList>
            <person name="Lanie J.A."/>
            <person name="Ng W.-L."/>
            <person name="Kazmierczak K.M."/>
            <person name="Andrzejewski T.M."/>
            <person name="Davidsen T.M."/>
            <person name="Wayne K.J."/>
            <person name="Tettelin H."/>
            <person name="Glass J.I."/>
            <person name="Rusch D."/>
            <person name="Podicherti R."/>
            <person name="Tsui H.-C.T."/>
            <person name="Winkler M.E."/>
        </authorList>
    </citation>
    <scope>NUCLEOTIDE SEQUENCE</scope>
</reference>
<sequence length="292" mass="33107">MVKEKKKSLGKGLAALIGDLGEAEARNLNPSEIKTEGVKIPIEYLEPSRNQPRKTFDEDSINELAQSIKEKGILLPILVRPLEEKKYQIIAGERRWRAAQKANLHEIPVVIKDLEENEVLEIALIENIQREDLTAIEEASGLNRLLVEHHYTQKDLSKIIGKSRSNIANTLRLLSLPHKVQDFVQRKILTAGHARSLVGLENALSIAQFAIKKKMSVRQLEQYVNYVKNKINIKSSSGNTKKDPNTLAIEKSLSDHLGLTVTIKKKRGEQGELKVVYKNFEQLDYIIKRLNK</sequence>
<dbReference type="InterPro" id="IPR003115">
    <property type="entry name" value="ParB_N"/>
</dbReference>
<dbReference type="EMBL" id="UINC01000034">
    <property type="protein sequence ID" value="SUZ47788.1"/>
    <property type="molecule type" value="Genomic_DNA"/>
</dbReference>
<accession>A0A381N293</accession>
<dbReference type="Gene3D" id="3.90.1530.30">
    <property type="match status" value="1"/>
</dbReference>
<dbReference type="InterPro" id="IPR036086">
    <property type="entry name" value="ParB/Sulfiredoxin_sf"/>
</dbReference>
<keyword evidence="2" id="KW-0159">Chromosome partition</keyword>
<evidence type="ECO:0000256" key="1">
    <source>
        <dbReference type="ARBA" id="ARBA00006295"/>
    </source>
</evidence>
<dbReference type="CDD" id="cd16393">
    <property type="entry name" value="SPO0J_N"/>
    <property type="match status" value="1"/>
</dbReference>
<dbReference type="Pfam" id="PF17762">
    <property type="entry name" value="HTH_ParB"/>
    <property type="match status" value="1"/>
</dbReference>
<protein>
    <recommendedName>
        <fullName evidence="4">ParB-like N-terminal domain-containing protein</fullName>
    </recommendedName>
</protein>
<dbReference type="GO" id="GO:0005694">
    <property type="term" value="C:chromosome"/>
    <property type="evidence" value="ECO:0007669"/>
    <property type="project" value="TreeGrafter"/>
</dbReference>
<organism evidence="5">
    <name type="scientific">marine metagenome</name>
    <dbReference type="NCBI Taxonomy" id="408172"/>
    <lineage>
        <taxon>unclassified sequences</taxon>
        <taxon>metagenomes</taxon>
        <taxon>ecological metagenomes</taxon>
    </lineage>
</organism>
<dbReference type="InterPro" id="IPR041468">
    <property type="entry name" value="HTH_ParB/Spo0J"/>
</dbReference>
<evidence type="ECO:0000313" key="5">
    <source>
        <dbReference type="EMBL" id="SUZ47788.1"/>
    </source>
</evidence>
<proteinExistence type="inferred from homology"/>
<dbReference type="SMART" id="SM00470">
    <property type="entry name" value="ParB"/>
    <property type="match status" value="1"/>
</dbReference>
<dbReference type="FunFam" id="1.10.10.2830:FF:000001">
    <property type="entry name" value="Chromosome partitioning protein ParB"/>
    <property type="match status" value="1"/>
</dbReference>
<dbReference type="GO" id="GO:0007059">
    <property type="term" value="P:chromosome segregation"/>
    <property type="evidence" value="ECO:0007669"/>
    <property type="project" value="UniProtKB-KW"/>
</dbReference>
<dbReference type="FunFam" id="3.90.1530.30:FF:000001">
    <property type="entry name" value="Chromosome partitioning protein ParB"/>
    <property type="match status" value="1"/>
</dbReference>
<dbReference type="Pfam" id="PF23552">
    <property type="entry name" value="ParB_C"/>
    <property type="match status" value="1"/>
</dbReference>
<name>A0A381N293_9ZZZZ</name>
<comment type="similarity">
    <text evidence="1">Belongs to the ParB family.</text>
</comment>
<dbReference type="AlphaFoldDB" id="A0A381N293"/>
<dbReference type="NCBIfam" id="TIGR00180">
    <property type="entry name" value="parB_part"/>
    <property type="match status" value="1"/>
</dbReference>
<gene>
    <name evidence="5" type="ORF">METZ01_LOCUS642</name>
</gene>
<feature type="domain" description="ParB-like N-terminal" evidence="4">
    <location>
        <begin position="38"/>
        <end position="128"/>
    </location>
</feature>
<keyword evidence="3" id="KW-0238">DNA-binding</keyword>
<evidence type="ECO:0000256" key="2">
    <source>
        <dbReference type="ARBA" id="ARBA00022829"/>
    </source>
</evidence>
<dbReference type="PANTHER" id="PTHR33375">
    <property type="entry name" value="CHROMOSOME-PARTITIONING PROTEIN PARB-RELATED"/>
    <property type="match status" value="1"/>
</dbReference>
<dbReference type="InterPro" id="IPR004437">
    <property type="entry name" value="ParB/RepB/Spo0J"/>
</dbReference>
<dbReference type="SUPFAM" id="SSF110849">
    <property type="entry name" value="ParB/Sulfiredoxin"/>
    <property type="match status" value="1"/>
</dbReference>
<dbReference type="InterPro" id="IPR050336">
    <property type="entry name" value="Chromosome_partition/occlusion"/>
</dbReference>
<dbReference type="GO" id="GO:0045881">
    <property type="term" value="P:positive regulation of sporulation resulting in formation of a cellular spore"/>
    <property type="evidence" value="ECO:0007669"/>
    <property type="project" value="TreeGrafter"/>
</dbReference>
<evidence type="ECO:0000256" key="3">
    <source>
        <dbReference type="ARBA" id="ARBA00023125"/>
    </source>
</evidence>
<dbReference type="InterPro" id="IPR057240">
    <property type="entry name" value="ParB_dimer_C"/>
</dbReference>